<dbReference type="AlphaFoldDB" id="A0A0B7F8Y9"/>
<comment type="similarity">
    <text evidence="1">Belongs to the asteroid family.</text>
</comment>
<dbReference type="EMBL" id="LN679109">
    <property type="protein sequence ID" value="CEL52692.1"/>
    <property type="molecule type" value="Genomic_DNA"/>
</dbReference>
<dbReference type="GO" id="GO:0016788">
    <property type="term" value="F:hydrolase activity, acting on ester bonds"/>
    <property type="evidence" value="ECO:0007669"/>
    <property type="project" value="InterPro"/>
</dbReference>
<dbReference type="OrthoDB" id="25987at2759"/>
<organism evidence="4 5">
    <name type="scientific">Thanatephorus cucumeris (strain AG1-IB / isolate 7/3/14)</name>
    <name type="common">Lettuce bottom rot fungus</name>
    <name type="synonym">Rhizoctonia solani</name>
    <dbReference type="NCBI Taxonomy" id="1108050"/>
    <lineage>
        <taxon>Eukaryota</taxon>
        <taxon>Fungi</taxon>
        <taxon>Dikarya</taxon>
        <taxon>Basidiomycota</taxon>
        <taxon>Agaricomycotina</taxon>
        <taxon>Agaricomycetes</taxon>
        <taxon>Cantharellales</taxon>
        <taxon>Ceratobasidiaceae</taxon>
        <taxon>Rhizoctonia</taxon>
        <taxon>Rhizoctonia solani AG-1</taxon>
    </lineage>
</organism>
<gene>
    <name evidence="4" type="ORF">RSOLAG1IB_05897</name>
</gene>
<keyword evidence="5" id="KW-1185">Reference proteome</keyword>
<dbReference type="Proteomes" id="UP000059188">
    <property type="component" value="Unassembled WGS sequence"/>
</dbReference>
<evidence type="ECO:0000256" key="2">
    <source>
        <dbReference type="SAM" id="MobiDB-lite"/>
    </source>
</evidence>
<evidence type="ECO:0000259" key="3">
    <source>
        <dbReference type="Pfam" id="PF12813"/>
    </source>
</evidence>
<dbReference type="Pfam" id="PF12813">
    <property type="entry name" value="XPG_I_2"/>
    <property type="match status" value="1"/>
</dbReference>
<dbReference type="InterPro" id="IPR019974">
    <property type="entry name" value="XPG_CS"/>
</dbReference>
<sequence>MGVHGLTTFLRDNRRGLSKQETFSNTSGIDKRPLVIDGWSLIFALYNDSGLPWAYGGECEKFATLVKNLANAWIAVGLEPYFVFDGPVPLAKTPTTLKRYTESGIHNSNIFFRTSASARSTPSFLASTRIIPPLLLETCLSAVREVAASVDDHGSPQAHILMADGEADPYCVSLAGKLGNGLVLGMDSDFAVLSVEGYGGYIPLDEMSWTSTSEDTPPGQPEENDDGFTAVQAKQRPKRKPSGLIPPASTGELSLNVTVYHPQSLASYLGLPSALLPLFSALVGNDFSNPQNTWKFFEKRTSLIERIWKVARSVSAAIKKSNSGGKASGDVVLDVIQAAVSQLLIRPDTIASGEMETIVDQTVEAALECTIPASSPLPSSSCAVHAEDECPLFSLSPELLEAYRQGNIHPRLMNAITTGIVFPKLFLEDPEQKACGGACKAVWDWIWAIFTAGGHISFPTTTEDSRSTVGGTESRADDDSELISVVEEFTATDPSISSESGDLASELKERLKGLALDEDTSASTPIPETKSLVQYVRRGLKLVPEPIQLPTLSDLPTSGGPQDWTKKDRISLFLRGTQSHTPLILEAFERGDVQAKTLLWICALRCVVQSSPSLGGKSVAPAVVGKWRKSEARMFIASLSFEPEPDSPLPPLETRTIQRTAQILYAFDAGARLAEVLYLFGNEVGEAARMFSGRAAHSQTQEQVDEKMWELVCDEIEEDVWAYEPEKAKQKAKKKPKAGVKSATPAGGKSMGFNVLASLGSE</sequence>
<dbReference type="SUPFAM" id="SSF88723">
    <property type="entry name" value="PIN domain-like"/>
    <property type="match status" value="1"/>
</dbReference>
<evidence type="ECO:0000313" key="5">
    <source>
        <dbReference type="Proteomes" id="UP000059188"/>
    </source>
</evidence>
<feature type="domain" description="Asteroid" evidence="3">
    <location>
        <begin position="159"/>
        <end position="286"/>
    </location>
</feature>
<dbReference type="PROSITE" id="PS00841">
    <property type="entry name" value="XPG_1"/>
    <property type="match status" value="1"/>
</dbReference>
<dbReference type="STRING" id="1108050.A0A0B7F8Y9"/>
<name>A0A0B7F8Y9_THACB</name>
<evidence type="ECO:0000256" key="1">
    <source>
        <dbReference type="ARBA" id="ARBA00007398"/>
    </source>
</evidence>
<protein>
    <recommendedName>
        <fullName evidence="3">Asteroid domain-containing protein</fullName>
    </recommendedName>
</protein>
<accession>A0A0B7F8Y9</accession>
<dbReference type="PANTHER" id="PTHR15665">
    <property type="entry name" value="ASTEROID PROTEIN"/>
    <property type="match status" value="1"/>
</dbReference>
<reference evidence="4 5" key="1">
    <citation type="submission" date="2014-11" db="EMBL/GenBank/DDBJ databases">
        <authorList>
            <person name="Wibberg Daniel"/>
        </authorList>
    </citation>
    <scope>NUCLEOTIDE SEQUENCE [LARGE SCALE GENOMIC DNA]</scope>
    <source>
        <strain evidence="4">Rhizoctonia solani AG1-IB 7/3/14</strain>
    </source>
</reference>
<feature type="region of interest" description="Disordered" evidence="2">
    <location>
        <begin position="725"/>
        <end position="762"/>
    </location>
</feature>
<dbReference type="Gene3D" id="3.40.50.1010">
    <property type="entry name" value="5'-nuclease"/>
    <property type="match status" value="1"/>
</dbReference>
<dbReference type="InterPro" id="IPR039436">
    <property type="entry name" value="Asteroid_dom"/>
</dbReference>
<dbReference type="InterPro" id="IPR026832">
    <property type="entry name" value="Asteroid"/>
</dbReference>
<evidence type="ECO:0000313" key="4">
    <source>
        <dbReference type="EMBL" id="CEL52692.1"/>
    </source>
</evidence>
<dbReference type="PANTHER" id="PTHR15665:SF1">
    <property type="entry name" value="PROTEIN ASTEROID HOMOLOG 1"/>
    <property type="match status" value="1"/>
</dbReference>
<dbReference type="InterPro" id="IPR029060">
    <property type="entry name" value="PIN-like_dom_sf"/>
</dbReference>
<proteinExistence type="inferred from homology"/>